<sequence>MGPGTSIQVHFVGSLYFTLTVGTERRLTRELTIGDTCGWEELNQHEDAWHIINGIGSSSADVQKIKHGLLSRSTQSDSDHEKEDMNRAAWLGHKLPKGRLRSLTAHWKILGRHAIHLAAERGDRDLVDELLLADIENGPNSLIHSSGPDNRQTPLHRAAWGGSLETVKLLLARGSIASTADGKGVTALHIAADMGFGDIVEHLCKQESLSVDVPGPNGLTPLHCAALGGQYDGARMLITQNATVNAKDSKIGWTPLHYAAETGQDSVIELLLDSKAKTDETDDKVGWSPLHLAAIGGHIAAVERLISAGADANKEDINGFTPLIFAAINRYTGVVKTLLREHNTTINASTVGWGLEDMQSSEAVVNWLKANGRQFRATISSAKWAQLYLAALDGCTKITRLIFDDDMDLDEKMDENGDFLLHQTARSGRLETVRLLLQIGTNQMLEDSSGDLPLWCAACAGHEDIARALSPGSNTVVTNELLIKAVEMGKLAAVRALLQVGANPDTQTRHNMTSSKELLEETLKETLLFSAVRNGNQEIFRVLCEAGANIEAKNSWQLSPLMLAIEYRKHRKANVRMCLEAGADIEAKDGNGRTPLMLALEHDNKPSRSIIRILLNAGADVEAKDDNGYTPLMLTSSKHNANRDIIRLLLDAGADTEAINEATGYTALHLAAIRGPVEVTQILLEAGANKEARDSSGRTPLLVAVTVRPGLSVRVPPKAGANKEDMLLAFPGYLEMERTVQVLLEAGADKEARDAAGNTPLLAAAGDSTAGRFAARILLDAGADREVRNSAGDTPLLAAAKLQDVDVVKALLKAGADKEAKDPAGNTPVLAAAGRLCMEQVTLEVGMSAEQTLEAAETARGLVVQVLLQAGADGCAVNLAGHTLSVLIEEHGPKKDVVGKRIVGSYTGIYHYEY</sequence>
<dbReference type="STRING" id="37992.A0A4Z0YBN2"/>
<evidence type="ECO:0000313" key="4">
    <source>
        <dbReference type="EMBL" id="TGJ80467.1"/>
    </source>
</evidence>
<dbReference type="OrthoDB" id="195446at2759"/>
<feature type="repeat" description="ANK" evidence="3">
    <location>
        <begin position="285"/>
        <end position="317"/>
    </location>
</feature>
<evidence type="ECO:0000256" key="3">
    <source>
        <dbReference type="PROSITE-ProRule" id="PRU00023"/>
    </source>
</evidence>
<dbReference type="Gene3D" id="1.25.40.20">
    <property type="entry name" value="Ankyrin repeat-containing domain"/>
    <property type="match status" value="8"/>
</dbReference>
<dbReference type="PRINTS" id="PR01415">
    <property type="entry name" value="ANKYRIN"/>
</dbReference>
<name>A0A4Z0YBN2_9PEZI</name>
<protein>
    <submittedName>
        <fullName evidence="4">Uncharacterized protein</fullName>
    </submittedName>
</protein>
<evidence type="ECO:0000256" key="1">
    <source>
        <dbReference type="ARBA" id="ARBA00022737"/>
    </source>
</evidence>
<accession>A0A4Z0YBN2</accession>
<dbReference type="SUPFAM" id="SSF48403">
    <property type="entry name" value="Ankyrin repeat"/>
    <property type="match status" value="2"/>
</dbReference>
<dbReference type="PROSITE" id="PS50088">
    <property type="entry name" value="ANK_REPEAT"/>
    <property type="match status" value="11"/>
</dbReference>
<keyword evidence="5" id="KW-1185">Reference proteome</keyword>
<keyword evidence="2 3" id="KW-0040">ANK repeat</keyword>
<dbReference type="Proteomes" id="UP000297716">
    <property type="component" value="Unassembled WGS sequence"/>
</dbReference>
<dbReference type="Pfam" id="PF12796">
    <property type="entry name" value="Ank_2"/>
    <property type="match status" value="5"/>
</dbReference>
<proteinExistence type="predicted"/>
<comment type="caution">
    <text evidence="4">The sequence shown here is derived from an EMBL/GenBank/DDBJ whole genome shotgun (WGS) entry which is preliminary data.</text>
</comment>
<dbReference type="PANTHER" id="PTHR24188:SF29">
    <property type="entry name" value="GH09064P"/>
    <property type="match status" value="1"/>
</dbReference>
<dbReference type="AlphaFoldDB" id="A0A4Z0YBN2"/>
<feature type="repeat" description="ANK" evidence="3">
    <location>
        <begin position="791"/>
        <end position="823"/>
    </location>
</feature>
<dbReference type="InterPro" id="IPR036770">
    <property type="entry name" value="Ankyrin_rpt-contain_sf"/>
</dbReference>
<keyword evidence="1" id="KW-0677">Repeat</keyword>
<dbReference type="InterPro" id="IPR002110">
    <property type="entry name" value="Ankyrin_rpt"/>
</dbReference>
<feature type="repeat" description="ANK" evidence="3">
    <location>
        <begin position="627"/>
        <end position="661"/>
    </location>
</feature>
<reference evidence="4 5" key="1">
    <citation type="submission" date="2019-03" db="EMBL/GenBank/DDBJ databases">
        <title>Draft genome sequence of Xylaria hypoxylon DSM 108379, a ubiquitous saprotrophic-parasitic fungi on hardwood.</title>
        <authorList>
            <person name="Buettner E."/>
            <person name="Leonhardt S."/>
            <person name="Gebauer A.M."/>
            <person name="Liers C."/>
            <person name="Hofrichter M."/>
            <person name="Kellner H."/>
        </authorList>
    </citation>
    <scope>NUCLEOTIDE SEQUENCE [LARGE SCALE GENOMIC DNA]</scope>
    <source>
        <strain evidence="4 5">DSM 108379</strain>
    </source>
</reference>
<organism evidence="4 5">
    <name type="scientific">Xylaria hypoxylon</name>
    <dbReference type="NCBI Taxonomy" id="37992"/>
    <lineage>
        <taxon>Eukaryota</taxon>
        <taxon>Fungi</taxon>
        <taxon>Dikarya</taxon>
        <taxon>Ascomycota</taxon>
        <taxon>Pezizomycotina</taxon>
        <taxon>Sordariomycetes</taxon>
        <taxon>Xylariomycetidae</taxon>
        <taxon>Xylariales</taxon>
        <taxon>Xylariaceae</taxon>
        <taxon>Xylaria</taxon>
    </lineage>
</organism>
<dbReference type="PANTHER" id="PTHR24188">
    <property type="entry name" value="ANKYRIN REPEAT PROTEIN"/>
    <property type="match status" value="1"/>
</dbReference>
<dbReference type="Pfam" id="PF00023">
    <property type="entry name" value="Ank"/>
    <property type="match status" value="3"/>
</dbReference>
<dbReference type="PROSITE" id="PS50297">
    <property type="entry name" value="ANK_REP_REGION"/>
    <property type="match status" value="9"/>
</dbReference>
<feature type="repeat" description="ANK" evidence="3">
    <location>
        <begin position="756"/>
        <end position="790"/>
    </location>
</feature>
<feature type="repeat" description="ANK" evidence="3">
    <location>
        <begin position="217"/>
        <end position="249"/>
    </location>
</feature>
<feature type="repeat" description="ANK" evidence="3">
    <location>
        <begin position="416"/>
        <end position="448"/>
    </location>
</feature>
<feature type="repeat" description="ANK" evidence="3">
    <location>
        <begin position="523"/>
        <end position="555"/>
    </location>
</feature>
<evidence type="ECO:0000313" key="5">
    <source>
        <dbReference type="Proteomes" id="UP000297716"/>
    </source>
</evidence>
<gene>
    <name evidence="4" type="ORF">E0Z10_g8295</name>
</gene>
<feature type="repeat" description="ANK" evidence="3">
    <location>
        <begin position="663"/>
        <end position="695"/>
    </location>
</feature>
<feature type="repeat" description="ANK" evidence="3">
    <location>
        <begin position="591"/>
        <end position="626"/>
    </location>
</feature>
<feature type="repeat" description="ANK" evidence="3">
    <location>
        <begin position="150"/>
        <end position="182"/>
    </location>
</feature>
<dbReference type="EMBL" id="SKBN01000220">
    <property type="protein sequence ID" value="TGJ80467.1"/>
    <property type="molecule type" value="Genomic_DNA"/>
</dbReference>
<evidence type="ECO:0000256" key="2">
    <source>
        <dbReference type="ARBA" id="ARBA00023043"/>
    </source>
</evidence>
<feature type="repeat" description="ANK" evidence="3">
    <location>
        <begin position="251"/>
        <end position="283"/>
    </location>
</feature>
<dbReference type="SMART" id="SM00248">
    <property type="entry name" value="ANK"/>
    <property type="match status" value="18"/>
</dbReference>